<dbReference type="Proteomes" id="UP000002630">
    <property type="component" value="Linkage Group LG03"/>
</dbReference>
<dbReference type="OrthoDB" id="195446at2759"/>
<dbReference type="Pfam" id="PF12796">
    <property type="entry name" value="Ank_2"/>
    <property type="match status" value="1"/>
</dbReference>
<protein>
    <submittedName>
        <fullName evidence="4">Ankyrin repeat protein</fullName>
    </submittedName>
</protein>
<keyword evidence="2 3" id="KW-0040">ANK repeat</keyword>
<dbReference type="EMBL" id="FN649728">
    <property type="protein sequence ID" value="CBN77559.1"/>
    <property type="molecule type" value="Genomic_DNA"/>
</dbReference>
<dbReference type="InParanoid" id="D8LME9"/>
<dbReference type="Gene3D" id="1.25.40.20">
    <property type="entry name" value="Ankyrin repeat-containing domain"/>
    <property type="match status" value="1"/>
</dbReference>
<evidence type="ECO:0000313" key="5">
    <source>
        <dbReference type="Proteomes" id="UP000002630"/>
    </source>
</evidence>
<dbReference type="InterPro" id="IPR002110">
    <property type="entry name" value="Ankyrin_rpt"/>
</dbReference>
<name>D8LME9_ECTSI</name>
<dbReference type="PROSITE" id="PS50088">
    <property type="entry name" value="ANK_REPEAT"/>
    <property type="match status" value="1"/>
</dbReference>
<organism evidence="4 5">
    <name type="scientific">Ectocarpus siliculosus</name>
    <name type="common">Brown alga</name>
    <name type="synonym">Conferva siliculosa</name>
    <dbReference type="NCBI Taxonomy" id="2880"/>
    <lineage>
        <taxon>Eukaryota</taxon>
        <taxon>Sar</taxon>
        <taxon>Stramenopiles</taxon>
        <taxon>Ochrophyta</taxon>
        <taxon>PX clade</taxon>
        <taxon>Phaeophyceae</taxon>
        <taxon>Ectocarpales</taxon>
        <taxon>Ectocarpaceae</taxon>
        <taxon>Ectocarpus</taxon>
    </lineage>
</organism>
<accession>D8LME9</accession>
<evidence type="ECO:0000313" key="4">
    <source>
        <dbReference type="EMBL" id="CBN77559.1"/>
    </source>
</evidence>
<proteinExistence type="predicted"/>
<dbReference type="EMBL" id="FN648596">
    <property type="protein sequence ID" value="CBN77559.1"/>
    <property type="molecule type" value="Genomic_DNA"/>
</dbReference>
<evidence type="ECO:0000256" key="3">
    <source>
        <dbReference type="PROSITE-ProRule" id="PRU00023"/>
    </source>
</evidence>
<feature type="repeat" description="ANK" evidence="3">
    <location>
        <begin position="41"/>
        <end position="73"/>
    </location>
</feature>
<dbReference type="PROSITE" id="PS50297">
    <property type="entry name" value="ANK_REP_REGION"/>
    <property type="match status" value="1"/>
</dbReference>
<evidence type="ECO:0000256" key="2">
    <source>
        <dbReference type="ARBA" id="ARBA00023043"/>
    </source>
</evidence>
<keyword evidence="5" id="KW-1185">Reference proteome</keyword>
<dbReference type="PANTHER" id="PTHR24161:SF121">
    <property type="entry name" value="M-PHASE PHOSPHOPROTEIN 8"/>
    <property type="match status" value="1"/>
</dbReference>
<gene>
    <name evidence="4" type="ORF">Esi_0004_0144</name>
</gene>
<reference evidence="4 5" key="1">
    <citation type="journal article" date="2010" name="Nature">
        <title>The Ectocarpus genome and the independent evolution of multicellularity in brown algae.</title>
        <authorList>
            <person name="Cock J.M."/>
            <person name="Sterck L."/>
            <person name="Rouze P."/>
            <person name="Scornet D."/>
            <person name="Allen A.E."/>
            <person name="Amoutzias G."/>
            <person name="Anthouard V."/>
            <person name="Artiguenave F."/>
            <person name="Aury J.M."/>
            <person name="Badger J.H."/>
            <person name="Beszteri B."/>
            <person name="Billiau K."/>
            <person name="Bonnet E."/>
            <person name="Bothwell J.H."/>
            <person name="Bowler C."/>
            <person name="Boyen C."/>
            <person name="Brownlee C."/>
            <person name="Carrano C.J."/>
            <person name="Charrier B."/>
            <person name="Cho G.Y."/>
            <person name="Coelho S.M."/>
            <person name="Collen J."/>
            <person name="Corre E."/>
            <person name="Da Silva C."/>
            <person name="Delage L."/>
            <person name="Delaroque N."/>
            <person name="Dittami S.M."/>
            <person name="Doulbeau S."/>
            <person name="Elias M."/>
            <person name="Farnham G."/>
            <person name="Gachon C.M."/>
            <person name="Gschloessl B."/>
            <person name="Heesch S."/>
            <person name="Jabbari K."/>
            <person name="Jubin C."/>
            <person name="Kawai H."/>
            <person name="Kimura K."/>
            <person name="Kloareg B."/>
            <person name="Kupper F.C."/>
            <person name="Lang D."/>
            <person name="Le Bail A."/>
            <person name="Leblanc C."/>
            <person name="Lerouge P."/>
            <person name="Lohr M."/>
            <person name="Lopez P.J."/>
            <person name="Martens C."/>
            <person name="Maumus F."/>
            <person name="Michel G."/>
            <person name="Miranda-Saavedra D."/>
            <person name="Morales J."/>
            <person name="Moreau H."/>
            <person name="Motomura T."/>
            <person name="Nagasato C."/>
            <person name="Napoli C.A."/>
            <person name="Nelson D.R."/>
            <person name="Nyvall-Collen P."/>
            <person name="Peters A.F."/>
            <person name="Pommier C."/>
            <person name="Potin P."/>
            <person name="Poulain J."/>
            <person name="Quesneville H."/>
            <person name="Read B."/>
            <person name="Rensing S.A."/>
            <person name="Ritter A."/>
            <person name="Rousvoal S."/>
            <person name="Samanta M."/>
            <person name="Samson G."/>
            <person name="Schroeder D.C."/>
            <person name="Segurens B."/>
            <person name="Strittmatter M."/>
            <person name="Tonon T."/>
            <person name="Tregear J.W."/>
            <person name="Valentin K."/>
            <person name="von Dassow P."/>
            <person name="Yamagishi T."/>
            <person name="Van de Peer Y."/>
            <person name="Wincker P."/>
        </authorList>
    </citation>
    <scope>NUCLEOTIDE SEQUENCE [LARGE SCALE GENOMIC DNA]</scope>
    <source>
        <strain evidence="5">Ec32 / CCAP1310/4</strain>
    </source>
</reference>
<dbReference type="InterPro" id="IPR036770">
    <property type="entry name" value="Ankyrin_rpt-contain_sf"/>
</dbReference>
<evidence type="ECO:0000256" key="1">
    <source>
        <dbReference type="ARBA" id="ARBA00022737"/>
    </source>
</evidence>
<keyword evidence="1" id="KW-0677">Repeat</keyword>
<dbReference type="SUPFAM" id="SSF48403">
    <property type="entry name" value="Ankyrin repeat"/>
    <property type="match status" value="1"/>
</dbReference>
<dbReference type="PANTHER" id="PTHR24161">
    <property type="entry name" value="ANK_REP_REGION DOMAIN-CONTAINING PROTEIN-RELATED"/>
    <property type="match status" value="1"/>
</dbReference>
<sequence length="97" mass="9972">MVAAGLGKVSFVEFLVARGAGLDSRTCRDVPRPEGGIILRMGSQAIHAAVHGGSPGVLYVLLRLGANPNAADDDGETPLMIACGDSTKDRFGFAMAS</sequence>
<dbReference type="AlphaFoldDB" id="D8LME9"/>